<keyword evidence="2" id="KW-0472">Membrane</keyword>
<evidence type="ECO:0000256" key="2">
    <source>
        <dbReference type="SAM" id="Phobius"/>
    </source>
</evidence>
<gene>
    <name evidence="3" type="ORF">HSB1_08820</name>
</gene>
<dbReference type="OrthoDB" id="242271at2157"/>
<feature type="transmembrane region" description="Helical" evidence="2">
    <location>
        <begin position="270"/>
        <end position="297"/>
    </location>
</feature>
<dbReference type="EMBL" id="ALJD01000003">
    <property type="protein sequence ID" value="EJN60279.1"/>
    <property type="molecule type" value="Genomic_DNA"/>
</dbReference>
<proteinExistence type="predicted"/>
<keyword evidence="2" id="KW-1133">Transmembrane helix</keyword>
<feature type="transmembrane region" description="Helical" evidence="2">
    <location>
        <begin position="582"/>
        <end position="602"/>
    </location>
</feature>
<evidence type="ECO:0008006" key="5">
    <source>
        <dbReference type="Google" id="ProtNLM"/>
    </source>
</evidence>
<feature type="transmembrane region" description="Helical" evidence="2">
    <location>
        <begin position="215"/>
        <end position="235"/>
    </location>
</feature>
<feature type="transmembrane region" description="Helical" evidence="2">
    <location>
        <begin position="309"/>
        <end position="331"/>
    </location>
</feature>
<feature type="region of interest" description="Disordered" evidence="1">
    <location>
        <begin position="352"/>
        <end position="394"/>
    </location>
</feature>
<feature type="transmembrane region" description="Helical" evidence="2">
    <location>
        <begin position="155"/>
        <end position="175"/>
    </location>
</feature>
<name>J3JGN1_9EURY</name>
<sequence length="696" mass="74710">MSTGDRLQRLQRVDEQVEAGSRRLFYAVFGDKTGAGVFLAALLFFALYWRVEILSTDNYMHMNTLLSVSDGGFAIDQFVYGPLDGDTPGVHFLDGRVYGDNYGLILSSLPALFLFRLLSVVTDLSVALAGLWSLGVLGLTVVVRSTLDSERHHRCLTLVGATVALVAFVVNVAVATPLSSYWVPLLSLQSTSMLAAALVAVVLYRFAADRYDRRIGVAAGVVTFLATPVGFWAVVPKRHSLTALFTVVAIYAFYRSRAAPTVRAETRFRAVTYAAIGLCTWVHAAEALILFVALVPIDLATARTNRPRHLAVVALVFAVSLLPFALTNYAITGNPVQPLRLLPDYKGQPLAGDSVGAASSSSVASSGGSPSPPDTTGSASDGPTGMAGTSTSSNPAGDTLSGLIAFVGSLAVFVGDAVATVVGGLAYFQSRLTYSFHAITDVERLADVFLRSGYRPLRTGQDRAVNLSVLESMPLFGVVLTLPLVAVWRRRRLLTDGGSVRARLSDSTRWSRPSLRFLSATQSTDVFVALYAAILVVFYLRSLPLHHMLTVRYLHPLYPVGVYVLVRTPAVRRVIRQEWSTLWRAYTVAVAGGVPLYLGALVLFDTVQSEAIQLYALVALLVGVAVALWSVSSALVGNDRDGRLLRVGAVVLGVAAASMTVYLLVSGWVLFSVEGRFALPLSRAISDALVAVNPFR</sequence>
<protein>
    <recommendedName>
        <fullName evidence="5">Glycosyltransferase RgtA/B/C/D-like domain-containing protein</fullName>
    </recommendedName>
</protein>
<evidence type="ECO:0000256" key="1">
    <source>
        <dbReference type="SAM" id="MobiDB-lite"/>
    </source>
</evidence>
<feature type="transmembrane region" description="Helical" evidence="2">
    <location>
        <begin position="464"/>
        <end position="488"/>
    </location>
</feature>
<dbReference type="RefSeq" id="WP_009365996.1">
    <property type="nucleotide sequence ID" value="NZ_ALJD01000003.1"/>
</dbReference>
<feature type="transmembrane region" description="Helical" evidence="2">
    <location>
        <begin position="649"/>
        <end position="671"/>
    </location>
</feature>
<feature type="transmembrane region" description="Helical" evidence="2">
    <location>
        <begin position="181"/>
        <end position="203"/>
    </location>
</feature>
<dbReference type="eggNOG" id="arCOG06944">
    <property type="taxonomic scope" value="Archaea"/>
</dbReference>
<dbReference type="AlphaFoldDB" id="J3JGN1"/>
<feature type="transmembrane region" description="Helical" evidence="2">
    <location>
        <begin position="33"/>
        <end position="51"/>
    </location>
</feature>
<accession>J3JGN1</accession>
<organism evidence="3 4">
    <name type="scientific">Halogranum salarium B-1</name>
    <dbReference type="NCBI Taxonomy" id="1210908"/>
    <lineage>
        <taxon>Archaea</taxon>
        <taxon>Methanobacteriati</taxon>
        <taxon>Methanobacteriota</taxon>
        <taxon>Stenosarchaea group</taxon>
        <taxon>Halobacteria</taxon>
        <taxon>Halobacteriales</taxon>
        <taxon>Haloferacaceae</taxon>
    </lineage>
</organism>
<evidence type="ECO:0000313" key="4">
    <source>
        <dbReference type="Proteomes" id="UP000007813"/>
    </source>
</evidence>
<feature type="compositionally biased region" description="Low complexity" evidence="1">
    <location>
        <begin position="352"/>
        <end position="381"/>
    </location>
</feature>
<feature type="transmembrane region" description="Helical" evidence="2">
    <location>
        <begin position="124"/>
        <end position="143"/>
    </location>
</feature>
<dbReference type="Proteomes" id="UP000007813">
    <property type="component" value="Unassembled WGS sequence"/>
</dbReference>
<reference evidence="3 4" key="1">
    <citation type="journal article" date="2012" name="J. Bacteriol.">
        <title>Draft Genome Sequence of the Extremely Halophilic Archaeon Halogranum salarium B-1T.</title>
        <authorList>
            <person name="Kim K.K."/>
            <person name="Lee K.C."/>
            <person name="Lee J.S."/>
        </authorList>
    </citation>
    <scope>NUCLEOTIDE SEQUENCE [LARGE SCALE GENOMIC DNA]</scope>
    <source>
        <strain evidence="3 4">B-1</strain>
    </source>
</reference>
<feature type="transmembrane region" description="Helical" evidence="2">
    <location>
        <begin position="403"/>
        <end position="428"/>
    </location>
</feature>
<feature type="transmembrane region" description="Helical" evidence="2">
    <location>
        <begin position="614"/>
        <end position="637"/>
    </location>
</feature>
<evidence type="ECO:0000313" key="3">
    <source>
        <dbReference type="EMBL" id="EJN60279.1"/>
    </source>
</evidence>
<feature type="transmembrane region" description="Helical" evidence="2">
    <location>
        <begin position="517"/>
        <end position="541"/>
    </location>
</feature>
<keyword evidence="2" id="KW-0812">Transmembrane</keyword>
<comment type="caution">
    <text evidence="3">The sequence shown here is derived from an EMBL/GenBank/DDBJ whole genome shotgun (WGS) entry which is preliminary data.</text>
</comment>